<keyword evidence="17" id="KW-0051">Antiviral defense</keyword>
<dbReference type="PROSITE" id="PS01245">
    <property type="entry name" value="RIO1"/>
    <property type="match status" value="1"/>
</dbReference>
<dbReference type="FunFam" id="3.30.200.20:FF:000200">
    <property type="entry name" value="Serine/threonine-protein kinase RIO3"/>
    <property type="match status" value="1"/>
</dbReference>
<dbReference type="Pfam" id="PF01163">
    <property type="entry name" value="RIO1"/>
    <property type="match status" value="1"/>
</dbReference>
<accession>A0A914UVP1</accession>
<comment type="catalytic activity">
    <reaction evidence="19">
        <text>L-seryl-[protein] + ATP = O-phospho-L-seryl-[protein] + ADP + H(+)</text>
        <dbReference type="Rhea" id="RHEA:17989"/>
        <dbReference type="Rhea" id="RHEA-COMP:9863"/>
        <dbReference type="Rhea" id="RHEA-COMP:11604"/>
        <dbReference type="ChEBI" id="CHEBI:15378"/>
        <dbReference type="ChEBI" id="CHEBI:29999"/>
        <dbReference type="ChEBI" id="CHEBI:30616"/>
        <dbReference type="ChEBI" id="CHEBI:83421"/>
        <dbReference type="ChEBI" id="CHEBI:456216"/>
        <dbReference type="EC" id="2.7.11.1"/>
    </reaction>
</comment>
<keyword evidence="7" id="KW-0723">Serine/threonine-protein kinase</keyword>
<evidence type="ECO:0000313" key="26">
    <source>
        <dbReference type="WBParaSite" id="PSAMB.scaffold12size138133.g203.t1"/>
    </source>
</evidence>
<dbReference type="GO" id="GO:0005524">
    <property type="term" value="F:ATP binding"/>
    <property type="evidence" value="ECO:0007669"/>
    <property type="project" value="UniProtKB-KW"/>
</dbReference>
<evidence type="ECO:0000256" key="9">
    <source>
        <dbReference type="ARBA" id="ARBA00022588"/>
    </source>
</evidence>
<dbReference type="WBParaSite" id="PSAMB.scaffold12size138133.g203.t1">
    <property type="protein sequence ID" value="PSAMB.scaffold12size138133.g203.t1"/>
    <property type="gene ID" value="PSAMB.scaffold12size138133.g203"/>
</dbReference>
<evidence type="ECO:0000259" key="24">
    <source>
        <dbReference type="SMART" id="SM00090"/>
    </source>
</evidence>
<dbReference type="AlphaFoldDB" id="A0A914UVP1"/>
<keyword evidence="5" id="KW-0963">Cytoplasm</keyword>
<evidence type="ECO:0000256" key="6">
    <source>
        <dbReference type="ARBA" id="ARBA00022517"/>
    </source>
</evidence>
<keyword evidence="6" id="KW-0690">Ribosome biogenesis</keyword>
<keyword evidence="10" id="KW-0808">Transferase</keyword>
<evidence type="ECO:0000256" key="20">
    <source>
        <dbReference type="ARBA" id="ARBA00064322"/>
    </source>
</evidence>
<dbReference type="InterPro" id="IPR011009">
    <property type="entry name" value="Kinase-like_dom_sf"/>
</dbReference>
<dbReference type="InterPro" id="IPR018935">
    <property type="entry name" value="RIO_kinase_CS"/>
</dbReference>
<evidence type="ECO:0000256" key="12">
    <source>
        <dbReference type="ARBA" id="ARBA00022741"/>
    </source>
</evidence>
<evidence type="ECO:0000256" key="7">
    <source>
        <dbReference type="ARBA" id="ARBA00022527"/>
    </source>
</evidence>
<evidence type="ECO:0000256" key="22">
    <source>
        <dbReference type="ARBA" id="ARBA00076006"/>
    </source>
</evidence>
<dbReference type="InterPro" id="IPR051272">
    <property type="entry name" value="RIO-type_Ser/Thr_kinase"/>
</dbReference>
<dbReference type="GO" id="GO:0042254">
    <property type="term" value="P:ribosome biogenesis"/>
    <property type="evidence" value="ECO:0007669"/>
    <property type="project" value="UniProtKB-KW"/>
</dbReference>
<reference evidence="26" key="1">
    <citation type="submission" date="2022-11" db="UniProtKB">
        <authorList>
            <consortium name="WormBaseParasite"/>
        </authorList>
    </citation>
    <scope>IDENTIFICATION</scope>
</reference>
<dbReference type="GO" id="GO:0051607">
    <property type="term" value="P:defense response to virus"/>
    <property type="evidence" value="ECO:0007669"/>
    <property type="project" value="UniProtKB-KW"/>
</dbReference>
<keyword evidence="13" id="KW-0418">Kinase</keyword>
<keyword evidence="16" id="KW-0391">Immunity</keyword>
<dbReference type="GO" id="GO:0005737">
    <property type="term" value="C:cytoplasm"/>
    <property type="evidence" value="ECO:0007669"/>
    <property type="project" value="UniProtKB-SubCell"/>
</dbReference>
<sequence length="333" mass="38285">MGDACDIKLNNQVYNVLKKHSQTEQKRHQRVKDKEEKATAEMSMDANTRLILFKMVNNGLLESVGGAIATGKESVVFHALGGEIQENGKVVPTECAIKVFKTVLSEFKNRSEYVKDDFRFKNPRKVLRVWAEKEFLNLNRMNRVGIRCPQVVKLKKHVLVLSFIGQDGHPAPKLKDVVFNDQESKLAAFNDCQELMVRLYRECRLVHADLSEFNLLYWDSKCWMIDVSQAVDLSHPKSLVFLARDCQNIVDYFACAGLDEVPTVRELFNRITDMNIESSDDDFLLQVQQFALQNRPVQFKADKAKPAAAELRKYYEYKGEQNSRDASPARDYH</sequence>
<evidence type="ECO:0000256" key="11">
    <source>
        <dbReference type="ARBA" id="ARBA00022723"/>
    </source>
</evidence>
<proteinExistence type="inferred from homology"/>
<evidence type="ECO:0000256" key="1">
    <source>
        <dbReference type="ARBA" id="ARBA00001946"/>
    </source>
</evidence>
<dbReference type="InterPro" id="IPR000687">
    <property type="entry name" value="RIO_kinase"/>
</dbReference>
<evidence type="ECO:0000256" key="18">
    <source>
        <dbReference type="ARBA" id="ARBA00047899"/>
    </source>
</evidence>
<name>A0A914UVP1_9BILA</name>
<keyword evidence="25" id="KW-1185">Reference proteome</keyword>
<evidence type="ECO:0000256" key="13">
    <source>
        <dbReference type="ARBA" id="ARBA00022777"/>
    </source>
</evidence>
<evidence type="ECO:0000256" key="4">
    <source>
        <dbReference type="ARBA" id="ARBA00012513"/>
    </source>
</evidence>
<feature type="domain" description="RIO kinase" evidence="24">
    <location>
        <begin position="33"/>
        <end position="273"/>
    </location>
</feature>
<keyword evidence="14" id="KW-0067">ATP-binding</keyword>
<evidence type="ECO:0000256" key="14">
    <source>
        <dbReference type="ARBA" id="ARBA00022840"/>
    </source>
</evidence>
<organism evidence="25 26">
    <name type="scientific">Plectus sambesii</name>
    <dbReference type="NCBI Taxonomy" id="2011161"/>
    <lineage>
        <taxon>Eukaryota</taxon>
        <taxon>Metazoa</taxon>
        <taxon>Ecdysozoa</taxon>
        <taxon>Nematoda</taxon>
        <taxon>Chromadorea</taxon>
        <taxon>Plectida</taxon>
        <taxon>Plectina</taxon>
        <taxon>Plectoidea</taxon>
        <taxon>Plectidae</taxon>
        <taxon>Plectus</taxon>
    </lineage>
</organism>
<evidence type="ECO:0000256" key="23">
    <source>
        <dbReference type="SAM" id="MobiDB-lite"/>
    </source>
</evidence>
<keyword evidence="12" id="KW-0547">Nucleotide-binding</keyword>
<evidence type="ECO:0000256" key="21">
    <source>
        <dbReference type="ARBA" id="ARBA00068351"/>
    </source>
</evidence>
<comment type="subunit">
    <text evidence="20">Interacts with CASP10. Interacts with IRF3; RIOK3 probably mediates the interaction of TBK1 with IRF3. Associated with 40S pre-ribosomal particles.</text>
</comment>
<evidence type="ECO:0000256" key="8">
    <source>
        <dbReference type="ARBA" id="ARBA00022553"/>
    </source>
</evidence>
<dbReference type="EC" id="2.7.11.1" evidence="4"/>
<dbReference type="PANTHER" id="PTHR45723">
    <property type="entry name" value="SERINE/THREONINE-PROTEIN KINASE RIO1"/>
    <property type="match status" value="1"/>
</dbReference>
<evidence type="ECO:0000313" key="25">
    <source>
        <dbReference type="Proteomes" id="UP000887566"/>
    </source>
</evidence>
<keyword evidence="11" id="KW-0479">Metal-binding</keyword>
<feature type="compositionally biased region" description="Basic and acidic residues" evidence="23">
    <location>
        <begin position="21"/>
        <end position="39"/>
    </location>
</feature>
<dbReference type="GO" id="GO:0046872">
    <property type="term" value="F:metal ion binding"/>
    <property type="evidence" value="ECO:0007669"/>
    <property type="project" value="UniProtKB-KW"/>
</dbReference>
<dbReference type="Proteomes" id="UP000887566">
    <property type="component" value="Unplaced"/>
</dbReference>
<protein>
    <recommendedName>
        <fullName evidence="21">Serine/threonine-protein kinase RIO3</fullName>
        <ecNumber evidence="4">2.7.11.1</ecNumber>
    </recommendedName>
    <alternativeName>
        <fullName evidence="22">RIO kinase 3</fullName>
    </alternativeName>
</protein>
<evidence type="ECO:0000256" key="19">
    <source>
        <dbReference type="ARBA" id="ARBA00048679"/>
    </source>
</evidence>
<dbReference type="SMART" id="SM00090">
    <property type="entry name" value="RIO"/>
    <property type="match status" value="1"/>
</dbReference>
<comment type="cofactor">
    <cofactor evidence="1">
        <name>Mg(2+)</name>
        <dbReference type="ChEBI" id="CHEBI:18420"/>
    </cofactor>
</comment>
<comment type="similarity">
    <text evidence="3">Belongs to the protein kinase superfamily. RIO-type Ser/Thr kinase family.</text>
</comment>
<evidence type="ECO:0000256" key="15">
    <source>
        <dbReference type="ARBA" id="ARBA00022842"/>
    </source>
</evidence>
<dbReference type="Gene3D" id="1.10.510.10">
    <property type="entry name" value="Transferase(Phosphotransferase) domain 1"/>
    <property type="match status" value="1"/>
</dbReference>
<dbReference type="SUPFAM" id="SSF56112">
    <property type="entry name" value="Protein kinase-like (PK-like)"/>
    <property type="match status" value="1"/>
</dbReference>
<comment type="subcellular location">
    <subcellularLocation>
        <location evidence="2">Cytoplasm</location>
    </subcellularLocation>
</comment>
<keyword evidence="9" id="KW-0399">Innate immunity</keyword>
<keyword evidence="15" id="KW-0460">Magnesium</keyword>
<evidence type="ECO:0000256" key="5">
    <source>
        <dbReference type="ARBA" id="ARBA00022490"/>
    </source>
</evidence>
<feature type="region of interest" description="Disordered" evidence="23">
    <location>
        <begin position="20"/>
        <end position="39"/>
    </location>
</feature>
<dbReference type="Gene3D" id="3.30.200.20">
    <property type="entry name" value="Phosphorylase Kinase, domain 1"/>
    <property type="match status" value="1"/>
</dbReference>
<evidence type="ECO:0000256" key="16">
    <source>
        <dbReference type="ARBA" id="ARBA00022859"/>
    </source>
</evidence>
<dbReference type="InterPro" id="IPR018934">
    <property type="entry name" value="RIO_dom"/>
</dbReference>
<evidence type="ECO:0000256" key="3">
    <source>
        <dbReference type="ARBA" id="ARBA00009196"/>
    </source>
</evidence>
<dbReference type="GO" id="GO:0004674">
    <property type="term" value="F:protein serine/threonine kinase activity"/>
    <property type="evidence" value="ECO:0007669"/>
    <property type="project" value="UniProtKB-KW"/>
</dbReference>
<dbReference type="GO" id="GO:0045087">
    <property type="term" value="P:innate immune response"/>
    <property type="evidence" value="ECO:0007669"/>
    <property type="project" value="UniProtKB-KW"/>
</dbReference>
<evidence type="ECO:0000256" key="17">
    <source>
        <dbReference type="ARBA" id="ARBA00023118"/>
    </source>
</evidence>
<evidence type="ECO:0000256" key="10">
    <source>
        <dbReference type="ARBA" id="ARBA00022679"/>
    </source>
</evidence>
<keyword evidence="8" id="KW-0597">Phosphoprotein</keyword>
<evidence type="ECO:0000256" key="2">
    <source>
        <dbReference type="ARBA" id="ARBA00004496"/>
    </source>
</evidence>
<comment type="catalytic activity">
    <reaction evidence="18">
        <text>L-threonyl-[protein] + ATP = O-phospho-L-threonyl-[protein] + ADP + H(+)</text>
        <dbReference type="Rhea" id="RHEA:46608"/>
        <dbReference type="Rhea" id="RHEA-COMP:11060"/>
        <dbReference type="Rhea" id="RHEA-COMP:11605"/>
        <dbReference type="ChEBI" id="CHEBI:15378"/>
        <dbReference type="ChEBI" id="CHEBI:30013"/>
        <dbReference type="ChEBI" id="CHEBI:30616"/>
        <dbReference type="ChEBI" id="CHEBI:61977"/>
        <dbReference type="ChEBI" id="CHEBI:456216"/>
        <dbReference type="EC" id="2.7.11.1"/>
    </reaction>
</comment>